<dbReference type="InterPro" id="IPR011343">
    <property type="entry name" value="DeoC"/>
</dbReference>
<dbReference type="InterPro" id="IPR028581">
    <property type="entry name" value="DeoC_typeI"/>
</dbReference>
<keyword evidence="4 6" id="KW-0704">Schiff base</keyword>
<protein>
    <recommendedName>
        <fullName evidence="6">Deoxyribose-phosphate aldolase</fullName>
        <shortName evidence="6">DERA</shortName>
        <ecNumber evidence="6">4.1.2.4</ecNumber>
    </recommendedName>
    <alternativeName>
        <fullName evidence="6">2-deoxy-D-ribose 5-phosphate aldolase</fullName>
    </alternativeName>
    <alternativeName>
        <fullName evidence="6">Phosphodeoxyriboaldolase</fullName>
        <shortName evidence="6">Deoxyriboaldolase</shortName>
    </alternativeName>
</protein>
<dbReference type="CDD" id="cd00959">
    <property type="entry name" value="DeoC"/>
    <property type="match status" value="1"/>
</dbReference>
<name>A0A0P6Y6Y4_9CHLR</name>
<dbReference type="InterPro" id="IPR002915">
    <property type="entry name" value="DeoC/FbaB/LacD_aldolase"/>
</dbReference>
<dbReference type="InterPro" id="IPR013785">
    <property type="entry name" value="Aldolase_TIM"/>
</dbReference>
<dbReference type="Proteomes" id="UP000050417">
    <property type="component" value="Unassembled WGS sequence"/>
</dbReference>
<evidence type="ECO:0000256" key="3">
    <source>
        <dbReference type="ARBA" id="ARBA00023239"/>
    </source>
</evidence>
<accession>A0A0P6Y6Y4</accession>
<dbReference type="GO" id="GO:0016052">
    <property type="term" value="P:carbohydrate catabolic process"/>
    <property type="evidence" value="ECO:0007669"/>
    <property type="project" value="TreeGrafter"/>
</dbReference>
<dbReference type="PANTHER" id="PTHR10889:SF1">
    <property type="entry name" value="DEOXYRIBOSE-PHOSPHATE ALDOLASE"/>
    <property type="match status" value="1"/>
</dbReference>
<dbReference type="GO" id="GO:0005737">
    <property type="term" value="C:cytoplasm"/>
    <property type="evidence" value="ECO:0007669"/>
    <property type="project" value="UniProtKB-SubCell"/>
</dbReference>
<keyword evidence="8" id="KW-1185">Reference proteome</keyword>
<dbReference type="STRING" id="1134406.ADN00_09495"/>
<sequence>MKITYVQFAKMIDASALKLDTSYDDFHALVDACKKYQFGCAFIWPAYSAELRDALAGTGIEFGTSLSFPSGQEPLEIKVHQARYFTSLGADQVDMVLNIGFLKSGRYEKVREEIVAVRDATKYTSLKVIIEAMLLSDEEIVKACEIVADCGANYVKSGTGFSAAPTTLHHIAVMKKTVGDRCKIKAAGGVRSLDLLTKMYALGVTQFGIGLSSAISIAEEAIACKDEIEIPEIRIEDYL</sequence>
<dbReference type="GO" id="GO:0006018">
    <property type="term" value="P:2-deoxyribose 1-phosphate catabolic process"/>
    <property type="evidence" value="ECO:0007669"/>
    <property type="project" value="UniProtKB-UniRule"/>
</dbReference>
<comment type="caution">
    <text evidence="7">The sequence shown here is derived from an EMBL/GenBank/DDBJ whole genome shotgun (WGS) entry which is preliminary data.</text>
</comment>
<evidence type="ECO:0000256" key="2">
    <source>
        <dbReference type="ARBA" id="ARBA00022490"/>
    </source>
</evidence>
<dbReference type="SUPFAM" id="SSF51569">
    <property type="entry name" value="Aldolase"/>
    <property type="match status" value="1"/>
</dbReference>
<feature type="active site" description="Proton donor/acceptor" evidence="6">
    <location>
        <position position="94"/>
    </location>
</feature>
<comment type="similarity">
    <text evidence="1 6">Belongs to the DeoC/FbaB aldolase family. DeoC type 1 subfamily.</text>
</comment>
<keyword evidence="2 6" id="KW-0963">Cytoplasm</keyword>
<dbReference type="EC" id="4.1.2.4" evidence="6"/>
<dbReference type="GO" id="GO:0004139">
    <property type="term" value="F:deoxyribose-phosphate aldolase activity"/>
    <property type="evidence" value="ECO:0007669"/>
    <property type="project" value="UniProtKB-UniRule"/>
</dbReference>
<comment type="subcellular location">
    <subcellularLocation>
        <location evidence="6">Cytoplasm</location>
    </subcellularLocation>
</comment>
<gene>
    <name evidence="6" type="primary">deoC</name>
    <name evidence="7" type="ORF">ADN00_09495</name>
</gene>
<organism evidence="7 8">
    <name type="scientific">Ornatilinea apprima</name>
    <dbReference type="NCBI Taxonomy" id="1134406"/>
    <lineage>
        <taxon>Bacteria</taxon>
        <taxon>Bacillati</taxon>
        <taxon>Chloroflexota</taxon>
        <taxon>Anaerolineae</taxon>
        <taxon>Anaerolineales</taxon>
        <taxon>Anaerolineaceae</taxon>
        <taxon>Ornatilinea</taxon>
    </lineage>
</organism>
<comment type="catalytic activity">
    <reaction evidence="5 6">
        <text>2-deoxy-D-ribose 5-phosphate = D-glyceraldehyde 3-phosphate + acetaldehyde</text>
        <dbReference type="Rhea" id="RHEA:12821"/>
        <dbReference type="ChEBI" id="CHEBI:15343"/>
        <dbReference type="ChEBI" id="CHEBI:59776"/>
        <dbReference type="ChEBI" id="CHEBI:62877"/>
        <dbReference type="EC" id="4.1.2.4"/>
    </reaction>
</comment>
<dbReference type="PIRSF" id="PIRSF001357">
    <property type="entry name" value="DeoC"/>
    <property type="match status" value="1"/>
</dbReference>
<dbReference type="HAMAP" id="MF_00114">
    <property type="entry name" value="DeoC_type1"/>
    <property type="match status" value="1"/>
</dbReference>
<dbReference type="Pfam" id="PF01791">
    <property type="entry name" value="DeoC"/>
    <property type="match status" value="1"/>
</dbReference>
<evidence type="ECO:0000256" key="1">
    <source>
        <dbReference type="ARBA" id="ARBA00010936"/>
    </source>
</evidence>
<keyword evidence="3 6" id="KW-0456">Lyase</keyword>
<dbReference type="AlphaFoldDB" id="A0A0P6Y6Y4"/>
<comment type="pathway">
    <text evidence="6">Carbohydrate degradation; 2-deoxy-D-ribose 1-phosphate degradation; D-glyceraldehyde 3-phosphate and acetaldehyde from 2-deoxy-alpha-D-ribose 1-phosphate: step 2/2.</text>
</comment>
<evidence type="ECO:0000256" key="6">
    <source>
        <dbReference type="HAMAP-Rule" id="MF_00114"/>
    </source>
</evidence>
<dbReference type="EMBL" id="LGCL01000023">
    <property type="protein sequence ID" value="KPL77342.1"/>
    <property type="molecule type" value="Genomic_DNA"/>
</dbReference>
<evidence type="ECO:0000313" key="8">
    <source>
        <dbReference type="Proteomes" id="UP000050417"/>
    </source>
</evidence>
<comment type="function">
    <text evidence="6">Catalyzes a reversible aldol reaction between acetaldehyde and D-glyceraldehyde 3-phosphate to generate 2-deoxy-D-ribose 5-phosphate.</text>
</comment>
<dbReference type="UniPathway" id="UPA00002">
    <property type="reaction ID" value="UER00468"/>
</dbReference>
<evidence type="ECO:0000313" key="7">
    <source>
        <dbReference type="EMBL" id="KPL77342.1"/>
    </source>
</evidence>
<dbReference type="OrthoDB" id="9778711at2"/>
<reference evidence="7 8" key="1">
    <citation type="submission" date="2015-07" db="EMBL/GenBank/DDBJ databases">
        <title>Genome sequence of Ornatilinea apprima DSM 23815.</title>
        <authorList>
            <person name="Hemp J."/>
            <person name="Ward L.M."/>
            <person name="Pace L.A."/>
            <person name="Fischer W.W."/>
        </authorList>
    </citation>
    <scope>NUCLEOTIDE SEQUENCE [LARGE SCALE GENOMIC DNA]</scope>
    <source>
        <strain evidence="7 8">P3M-1</strain>
    </source>
</reference>
<dbReference type="GO" id="GO:0009264">
    <property type="term" value="P:deoxyribonucleotide catabolic process"/>
    <property type="evidence" value="ECO:0007669"/>
    <property type="project" value="UniProtKB-UniRule"/>
</dbReference>
<feature type="active site" description="Proton donor/acceptor" evidence="6">
    <location>
        <position position="185"/>
    </location>
</feature>
<proteinExistence type="inferred from homology"/>
<dbReference type="SMART" id="SM01133">
    <property type="entry name" value="DeoC"/>
    <property type="match status" value="1"/>
</dbReference>
<evidence type="ECO:0000256" key="5">
    <source>
        <dbReference type="ARBA" id="ARBA00048791"/>
    </source>
</evidence>
<dbReference type="PANTHER" id="PTHR10889">
    <property type="entry name" value="DEOXYRIBOSE-PHOSPHATE ALDOLASE"/>
    <property type="match status" value="1"/>
</dbReference>
<dbReference type="RefSeq" id="WP_075062751.1">
    <property type="nucleotide sequence ID" value="NZ_LGCL01000023.1"/>
</dbReference>
<dbReference type="PATRIC" id="fig|1134406.4.peg.4138"/>
<feature type="active site" description="Schiff-base intermediate with acetaldehyde" evidence="6">
    <location>
        <position position="156"/>
    </location>
</feature>
<evidence type="ECO:0000256" key="4">
    <source>
        <dbReference type="ARBA" id="ARBA00023270"/>
    </source>
</evidence>
<dbReference type="NCBIfam" id="TIGR00126">
    <property type="entry name" value="deoC"/>
    <property type="match status" value="1"/>
</dbReference>
<dbReference type="Gene3D" id="3.20.20.70">
    <property type="entry name" value="Aldolase class I"/>
    <property type="match status" value="1"/>
</dbReference>